<comment type="caution">
    <text evidence="4">The sequence shown here is derived from an EMBL/GenBank/DDBJ whole genome shotgun (WGS) entry which is preliminary data.</text>
</comment>
<proteinExistence type="inferred from homology"/>
<dbReference type="Proteomes" id="UP000037210">
    <property type="component" value="Unassembled WGS sequence"/>
</dbReference>
<dbReference type="NCBIfam" id="TIGR00230">
    <property type="entry name" value="sfsA"/>
    <property type="match status" value="1"/>
</dbReference>
<dbReference type="HAMAP" id="MF_00095">
    <property type="entry name" value="SfsA"/>
    <property type="match status" value="1"/>
</dbReference>
<feature type="domain" description="Sugar fermentation stimulation protein C-terminal" evidence="2">
    <location>
        <begin position="82"/>
        <end position="214"/>
    </location>
</feature>
<dbReference type="InterPro" id="IPR005224">
    <property type="entry name" value="SfsA"/>
</dbReference>
<dbReference type="GO" id="GO:0003677">
    <property type="term" value="F:DNA binding"/>
    <property type="evidence" value="ECO:0007669"/>
    <property type="project" value="InterPro"/>
</dbReference>
<protein>
    <recommendedName>
        <fullName evidence="1">Sugar fermentation stimulation protein homolog</fullName>
    </recommendedName>
</protein>
<dbReference type="AlphaFoldDB" id="A0A0M0BT47"/>
<sequence length="230" mass="25927">MRFEGPPVPATFRERHNRSLGEVEIEGVRALCFIPNPGRMEELLRGGSKVYLLERISEHRRTRYDLALVDLAGTLVSVDSRVPNRVVAEAIGRQWIPELRGLRIEKREPVFEGSRLDFRLAGDAASMLLEVKSCTLVEDGAALFPDAPTDRGRRQLHALIGALESMRAAVLFLIQRSDAIAFRPNGRTDPRFEEVLKEAAEHGVEVYAYSSEVTFRGVSIYKRVPVEFPR</sequence>
<dbReference type="PANTHER" id="PTHR30545">
    <property type="entry name" value="SUGAR FERMENTATION STIMULATION PROTEIN A"/>
    <property type="match status" value="1"/>
</dbReference>
<accession>A0A0M0BT47</accession>
<comment type="similarity">
    <text evidence="1">Belongs to the SfsA family.</text>
</comment>
<dbReference type="EMBL" id="LFWZ01000003">
    <property type="protein sequence ID" value="KON31515.1"/>
    <property type="molecule type" value="Genomic_DNA"/>
</dbReference>
<dbReference type="Gene3D" id="2.40.50.580">
    <property type="match status" value="1"/>
</dbReference>
<reference evidence="4 5" key="1">
    <citation type="submission" date="2015-06" db="EMBL/GenBank/DDBJ databases">
        <title>New insights into the roles of widespread benthic archaea in carbon and nitrogen cycling.</title>
        <authorList>
            <person name="Lazar C.S."/>
            <person name="Baker B.J."/>
            <person name="Seitz K.W."/>
            <person name="Hyde A.S."/>
            <person name="Dick G.J."/>
            <person name="Hinrichs K.-U."/>
            <person name="Teske A.P."/>
        </authorList>
    </citation>
    <scope>NUCLEOTIDE SEQUENCE [LARGE SCALE GENOMIC DNA]</scope>
    <source>
        <strain evidence="4">DG-45</strain>
    </source>
</reference>
<dbReference type="PATRIC" id="fig|1685127.3.peg.1717"/>
<dbReference type="Pfam" id="PF17746">
    <property type="entry name" value="SfsA_N"/>
    <property type="match status" value="1"/>
</dbReference>
<name>A0A0M0BT47_9ARCH</name>
<evidence type="ECO:0000313" key="4">
    <source>
        <dbReference type="EMBL" id="KON31515.1"/>
    </source>
</evidence>
<dbReference type="Pfam" id="PF03749">
    <property type="entry name" value="SfsA"/>
    <property type="match status" value="1"/>
</dbReference>
<dbReference type="InterPro" id="IPR041465">
    <property type="entry name" value="SfsA_N"/>
</dbReference>
<evidence type="ECO:0000259" key="2">
    <source>
        <dbReference type="Pfam" id="PF03749"/>
    </source>
</evidence>
<dbReference type="CDD" id="cd22359">
    <property type="entry name" value="SfsA-like_bacterial"/>
    <property type="match status" value="1"/>
</dbReference>
<dbReference type="PANTHER" id="PTHR30545:SF2">
    <property type="entry name" value="SUGAR FERMENTATION STIMULATION PROTEIN A"/>
    <property type="match status" value="1"/>
</dbReference>
<evidence type="ECO:0000313" key="5">
    <source>
        <dbReference type="Proteomes" id="UP000037210"/>
    </source>
</evidence>
<dbReference type="InterPro" id="IPR040452">
    <property type="entry name" value="SfsA_C"/>
</dbReference>
<gene>
    <name evidence="1" type="primary">sfsA</name>
    <name evidence="4" type="ORF">AC482_00560</name>
</gene>
<feature type="domain" description="SfsA N-terminal OB" evidence="3">
    <location>
        <begin position="14"/>
        <end position="78"/>
    </location>
</feature>
<evidence type="ECO:0000259" key="3">
    <source>
        <dbReference type="Pfam" id="PF17746"/>
    </source>
</evidence>
<evidence type="ECO:0000256" key="1">
    <source>
        <dbReference type="HAMAP-Rule" id="MF_00095"/>
    </source>
</evidence>
<organism evidence="4 5">
    <name type="scientific">miscellaneous Crenarchaeota group-15 archaeon DG-45</name>
    <dbReference type="NCBI Taxonomy" id="1685127"/>
    <lineage>
        <taxon>Archaea</taxon>
        <taxon>Candidatus Bathyarchaeota</taxon>
        <taxon>MCG-15</taxon>
    </lineage>
</organism>
<dbReference type="Gene3D" id="3.40.1350.60">
    <property type="match status" value="1"/>
</dbReference>